<dbReference type="Proteomes" id="UP000031278">
    <property type="component" value="Unassembled WGS sequence"/>
</dbReference>
<comment type="caution">
    <text evidence="2">The sequence shown here is derived from an EMBL/GenBank/DDBJ whole genome shotgun (WGS) entry which is preliminary data.</text>
</comment>
<evidence type="ECO:0000256" key="1">
    <source>
        <dbReference type="SAM" id="SignalP"/>
    </source>
</evidence>
<feature type="signal peptide" evidence="1">
    <location>
        <begin position="1"/>
        <end position="19"/>
    </location>
</feature>
<dbReference type="AlphaFoldDB" id="A0A0B9GZC8"/>
<gene>
    <name evidence="2" type="ORF">RJ45_08305</name>
</gene>
<organism evidence="2 3">
    <name type="scientific">Photobacterium gaetbulicola</name>
    <dbReference type="NCBI Taxonomy" id="1295392"/>
    <lineage>
        <taxon>Bacteria</taxon>
        <taxon>Pseudomonadati</taxon>
        <taxon>Pseudomonadota</taxon>
        <taxon>Gammaproteobacteria</taxon>
        <taxon>Vibrionales</taxon>
        <taxon>Vibrionaceae</taxon>
        <taxon>Photobacterium</taxon>
    </lineage>
</organism>
<dbReference type="RefSeq" id="WP_039460630.1">
    <property type="nucleotide sequence ID" value="NZ_JWLZ01000124.1"/>
</dbReference>
<dbReference type="EMBL" id="JWLZ01000124">
    <property type="protein sequence ID" value="KHT64086.1"/>
    <property type="molecule type" value="Genomic_DNA"/>
</dbReference>
<feature type="chain" id="PRO_5002146594" evidence="1">
    <location>
        <begin position="20"/>
        <end position="98"/>
    </location>
</feature>
<name>A0A0B9GZC8_9GAMM</name>
<reference evidence="2 3" key="1">
    <citation type="submission" date="2014-12" db="EMBL/GenBank/DDBJ databases">
        <title>Genome sequencing of Photobacterium gaetbulicola AD005a.</title>
        <authorList>
            <person name="Adrian T.G.S."/>
            <person name="Chan K.G."/>
        </authorList>
    </citation>
    <scope>NUCLEOTIDE SEQUENCE [LARGE SCALE GENOMIC DNA]</scope>
    <source>
        <strain evidence="2 3">AD005a</strain>
    </source>
</reference>
<keyword evidence="1" id="KW-0732">Signal</keyword>
<protein>
    <submittedName>
        <fullName evidence="2">Uncharacterized protein</fullName>
    </submittedName>
</protein>
<accession>A0A0B9GZC8</accession>
<evidence type="ECO:0000313" key="2">
    <source>
        <dbReference type="EMBL" id="KHT64086.1"/>
    </source>
</evidence>
<proteinExistence type="predicted"/>
<evidence type="ECO:0000313" key="3">
    <source>
        <dbReference type="Proteomes" id="UP000031278"/>
    </source>
</evidence>
<sequence length="98" mass="10551">MRYVFCLVVSLLFSSSVLAFGSGGSLGANPGEASGAVNAKTPLCLDASGERIPDSYQIKYQRQCEITGNTMVDIINYNNYYRNKPSGESLSDIKTKAS</sequence>